<name>A0A3S4DEW4_9RHOB</name>
<evidence type="ECO:0000313" key="2">
    <source>
        <dbReference type="Proteomes" id="UP000270743"/>
    </source>
</evidence>
<organism evidence="1 2">
    <name type="scientific">Paracoccus haematequi</name>
    <dbReference type="NCBI Taxonomy" id="2491866"/>
    <lineage>
        <taxon>Bacteria</taxon>
        <taxon>Pseudomonadati</taxon>
        <taxon>Pseudomonadota</taxon>
        <taxon>Alphaproteobacteria</taxon>
        <taxon>Rhodobacterales</taxon>
        <taxon>Paracoccaceae</taxon>
        <taxon>Paracoccus</taxon>
    </lineage>
</organism>
<accession>A0A3S4DEW4</accession>
<dbReference type="EMBL" id="UZWE01000095">
    <property type="protein sequence ID" value="VDS10836.1"/>
    <property type="molecule type" value="Genomic_DNA"/>
</dbReference>
<dbReference type="AlphaFoldDB" id="A0A3S4DEW4"/>
<evidence type="ECO:0000313" key="1">
    <source>
        <dbReference type="EMBL" id="VDS10836.1"/>
    </source>
</evidence>
<sequence length="82" mass="9455">MFDMTTEREGLKPASDQVNRINLVGDKYHLDAPPGHWNAIFKLRATSFQNRAHREQVVLDVSSCQATTMRLYGDYLISHFML</sequence>
<protein>
    <submittedName>
        <fullName evidence="1">Uncharacterized protein</fullName>
    </submittedName>
</protein>
<reference evidence="1 2" key="1">
    <citation type="submission" date="2018-12" db="EMBL/GenBank/DDBJ databases">
        <authorList>
            <person name="Criscuolo A."/>
        </authorList>
    </citation>
    <scope>NUCLEOTIDE SEQUENCE [LARGE SCALE GENOMIC DNA]</scope>
    <source>
        <strain evidence="1">ACIP1116241</strain>
    </source>
</reference>
<gene>
    <name evidence="1" type="ORF">PARHAE_04055</name>
</gene>
<proteinExistence type="predicted"/>
<keyword evidence="2" id="KW-1185">Reference proteome</keyword>
<dbReference type="Proteomes" id="UP000270743">
    <property type="component" value="Unassembled WGS sequence"/>
</dbReference>